<reference evidence="3" key="1">
    <citation type="journal article" date="2020" name="mSystems">
        <title>Genome- and Community-Level Interaction Insights into Carbon Utilization and Element Cycling Functions of Hydrothermarchaeota in Hydrothermal Sediment.</title>
        <authorList>
            <person name="Zhou Z."/>
            <person name="Liu Y."/>
            <person name="Xu W."/>
            <person name="Pan J."/>
            <person name="Luo Z.H."/>
            <person name="Li M."/>
        </authorList>
    </citation>
    <scope>NUCLEOTIDE SEQUENCE [LARGE SCALE GENOMIC DNA]</scope>
    <source>
        <strain evidence="3">SpSt-374</strain>
    </source>
</reference>
<organism evidence="3">
    <name type="scientific">Planktothricoides sp. SpSt-374</name>
    <dbReference type="NCBI Taxonomy" id="2282167"/>
    <lineage>
        <taxon>Bacteria</taxon>
        <taxon>Bacillati</taxon>
        <taxon>Cyanobacteriota</taxon>
        <taxon>Cyanophyceae</taxon>
        <taxon>Oscillatoriophycideae</taxon>
        <taxon>Oscillatoriales</taxon>
        <taxon>Oscillatoriaceae</taxon>
        <taxon>Planktothricoides</taxon>
    </lineage>
</organism>
<keyword evidence="2" id="KW-1133">Transmembrane helix</keyword>
<dbReference type="EMBL" id="DSPX01000134">
    <property type="protein sequence ID" value="HGG01646.1"/>
    <property type="molecule type" value="Genomic_DNA"/>
</dbReference>
<dbReference type="Gene3D" id="1.25.40.10">
    <property type="entry name" value="Tetratricopeptide repeat domain"/>
    <property type="match status" value="1"/>
</dbReference>
<dbReference type="SUPFAM" id="SSF48452">
    <property type="entry name" value="TPR-like"/>
    <property type="match status" value="1"/>
</dbReference>
<proteinExistence type="predicted"/>
<comment type="caution">
    <text evidence="3">The sequence shown here is derived from an EMBL/GenBank/DDBJ whole genome shotgun (WGS) entry which is preliminary data.</text>
</comment>
<evidence type="ECO:0000313" key="3">
    <source>
        <dbReference type="EMBL" id="HGG01646.1"/>
    </source>
</evidence>
<feature type="transmembrane region" description="Helical" evidence="2">
    <location>
        <begin position="158"/>
        <end position="176"/>
    </location>
</feature>
<keyword evidence="2" id="KW-0812">Transmembrane</keyword>
<name>A0A7C3ZUL1_9CYAN</name>
<evidence type="ECO:0000256" key="1">
    <source>
        <dbReference type="SAM" id="MobiDB-lite"/>
    </source>
</evidence>
<dbReference type="AlphaFoldDB" id="A0A7C3ZUL1"/>
<evidence type="ECO:0000256" key="2">
    <source>
        <dbReference type="SAM" id="Phobius"/>
    </source>
</evidence>
<evidence type="ECO:0008006" key="4">
    <source>
        <dbReference type="Google" id="ProtNLM"/>
    </source>
</evidence>
<dbReference type="PANTHER" id="PTHR36761">
    <property type="entry name" value="ORF03 PROTEIN"/>
    <property type="match status" value="1"/>
</dbReference>
<feature type="region of interest" description="Disordered" evidence="1">
    <location>
        <begin position="123"/>
        <end position="144"/>
    </location>
</feature>
<dbReference type="InterPro" id="IPR011990">
    <property type="entry name" value="TPR-like_helical_dom_sf"/>
</dbReference>
<dbReference type="PANTHER" id="PTHR36761:SF2">
    <property type="entry name" value="ORF03 PROTEIN"/>
    <property type="match status" value="1"/>
</dbReference>
<sequence>MTNDSGQERLKSEYQAGRYAFERGQYRQAVQHLETASGLGDLGSRLGGEVRMWLVTAYEAVGEGNKAIALCQQLTKHPDLETRKQAKGLLGILEAPKLRSRPEWRVEIPDLASLDEGAAANALATAPKTPRSSASKRSSAKPQPEIDLSQVNLKDNSFIWVALGLSGIILASLVWLS</sequence>
<feature type="compositionally biased region" description="Low complexity" evidence="1">
    <location>
        <begin position="123"/>
        <end position="142"/>
    </location>
</feature>
<gene>
    <name evidence="3" type="ORF">ENR15_13600</name>
</gene>
<accession>A0A7C3ZUL1</accession>
<protein>
    <recommendedName>
        <fullName evidence="4">Tetratricopeptide repeat protein</fullName>
    </recommendedName>
</protein>
<keyword evidence="2" id="KW-0472">Membrane</keyword>